<dbReference type="InterPro" id="IPR007223">
    <property type="entry name" value="Peroxin-13_N"/>
</dbReference>
<feature type="domain" description="SH3" evidence="13">
    <location>
        <begin position="556"/>
        <end position="617"/>
    </location>
</feature>
<accession>A0A5N5Q959</accession>
<dbReference type="Proteomes" id="UP000383932">
    <property type="component" value="Unassembled WGS sequence"/>
</dbReference>
<evidence type="ECO:0000313" key="14">
    <source>
        <dbReference type="EMBL" id="KAB5588302.1"/>
    </source>
</evidence>
<reference evidence="14 15" key="1">
    <citation type="journal article" date="2019" name="Fungal Biol. Biotechnol.">
        <title>Draft genome sequence of fastidious pathogen Ceratobasidium theobromae, which causes vascular-streak dieback in Theobroma cacao.</title>
        <authorList>
            <person name="Ali S.S."/>
            <person name="Asman A."/>
            <person name="Shao J."/>
            <person name="Firmansyah A.P."/>
            <person name="Susilo A.W."/>
            <person name="Rosmana A."/>
            <person name="McMahon P."/>
            <person name="Junaid M."/>
            <person name="Guest D."/>
            <person name="Kheng T.Y."/>
            <person name="Meinhardt L.W."/>
            <person name="Bailey B.A."/>
        </authorList>
    </citation>
    <scope>NUCLEOTIDE SEQUENCE [LARGE SCALE GENOMIC DNA]</scope>
    <source>
        <strain evidence="14 15">CT2</strain>
    </source>
</reference>
<name>A0A5N5Q959_9AGAM</name>
<keyword evidence="15" id="KW-1185">Reference proteome</keyword>
<dbReference type="OrthoDB" id="285308at2759"/>
<evidence type="ECO:0000256" key="8">
    <source>
        <dbReference type="ARBA" id="ARBA00022801"/>
    </source>
</evidence>
<comment type="subcellular location">
    <subcellularLocation>
        <location evidence="1">Mitochondrion inner membrane</location>
        <topology evidence="1">Peripheral membrane protein</topology>
        <orientation evidence="1">Intermembrane side</orientation>
    </subcellularLocation>
</comment>
<dbReference type="GO" id="GO:0005743">
    <property type="term" value="C:mitochondrial inner membrane"/>
    <property type="evidence" value="ECO:0007669"/>
    <property type="project" value="UniProtKB-SubCell"/>
</dbReference>
<dbReference type="GO" id="GO:0046872">
    <property type="term" value="F:metal ion binding"/>
    <property type="evidence" value="ECO:0007669"/>
    <property type="project" value="UniProtKB-KW"/>
</dbReference>
<evidence type="ECO:0000256" key="10">
    <source>
        <dbReference type="PROSITE-ProRule" id="PRU00192"/>
    </source>
</evidence>
<dbReference type="GO" id="GO:0034982">
    <property type="term" value="P:mitochondrial protein processing"/>
    <property type="evidence" value="ECO:0007669"/>
    <property type="project" value="TreeGrafter"/>
</dbReference>
<comment type="caution">
    <text evidence="14">The sequence shown here is derived from an EMBL/GenBank/DDBJ whole genome shotgun (WGS) entry which is preliminary data.</text>
</comment>
<dbReference type="GO" id="GO:0004222">
    <property type="term" value="F:metalloendopeptidase activity"/>
    <property type="evidence" value="ECO:0007669"/>
    <property type="project" value="InterPro"/>
</dbReference>
<evidence type="ECO:0000256" key="3">
    <source>
        <dbReference type="ARBA" id="ARBA00014312"/>
    </source>
</evidence>
<keyword evidence="12" id="KW-0812">Transmembrane</keyword>
<feature type="transmembrane region" description="Helical" evidence="12">
    <location>
        <begin position="518"/>
        <end position="536"/>
    </location>
</feature>
<evidence type="ECO:0000256" key="12">
    <source>
        <dbReference type="SAM" id="Phobius"/>
    </source>
</evidence>
<dbReference type="Gene3D" id="2.30.30.40">
    <property type="entry name" value="SH3 Domains"/>
    <property type="match status" value="1"/>
</dbReference>
<dbReference type="InterPro" id="IPR036028">
    <property type="entry name" value="SH3-like_dom_sf"/>
</dbReference>
<dbReference type="EMBL" id="SSOP01000495">
    <property type="protein sequence ID" value="KAB5588302.1"/>
    <property type="molecule type" value="Genomic_DNA"/>
</dbReference>
<dbReference type="Pfam" id="PF09768">
    <property type="entry name" value="Peptidase_M76"/>
    <property type="match status" value="1"/>
</dbReference>
<keyword evidence="5 10" id="KW-0728">SH3 domain</keyword>
<evidence type="ECO:0000256" key="9">
    <source>
        <dbReference type="ARBA" id="ARBA00023049"/>
    </source>
</evidence>
<keyword evidence="12" id="KW-1133">Transmembrane helix</keyword>
<dbReference type="Pfam" id="PF07653">
    <property type="entry name" value="SH3_2"/>
    <property type="match status" value="1"/>
</dbReference>
<dbReference type="GO" id="GO:0033615">
    <property type="term" value="P:mitochondrial proton-transporting ATP synthase complex assembly"/>
    <property type="evidence" value="ECO:0007669"/>
    <property type="project" value="TreeGrafter"/>
</dbReference>
<dbReference type="SUPFAM" id="SSF50044">
    <property type="entry name" value="SH3-domain"/>
    <property type="match status" value="1"/>
</dbReference>
<evidence type="ECO:0000256" key="7">
    <source>
        <dbReference type="ARBA" id="ARBA00022723"/>
    </source>
</evidence>
<dbReference type="SMART" id="SM00326">
    <property type="entry name" value="SH3"/>
    <property type="match status" value="1"/>
</dbReference>
<evidence type="ECO:0000256" key="4">
    <source>
        <dbReference type="ARBA" id="ARBA00014615"/>
    </source>
</evidence>
<dbReference type="PRINTS" id="PR00452">
    <property type="entry name" value="SH3DOMAIN"/>
</dbReference>
<dbReference type="InterPro" id="IPR019165">
    <property type="entry name" value="Peptidase_M76_ATP23"/>
</dbReference>
<keyword evidence="8" id="KW-0378">Hydrolase</keyword>
<feature type="region of interest" description="Disordered" evidence="11">
    <location>
        <begin position="293"/>
        <end position="347"/>
    </location>
</feature>
<feature type="transmembrane region" description="Helical" evidence="12">
    <location>
        <begin position="469"/>
        <end position="487"/>
    </location>
</feature>
<sequence>MGLHSLISHPGIPSALTSAEISHTSIFGMSTSTSAFRSTKEENAFERWRTSLVNFTGLGLSREEKARRDKLKGLELEETQWRRCEAWKTDLMKTSPVVVFMMKHLAMEGANVTTDHIHCAPCDATRAGGFSPEAGVLMCQDRFMSKKHMQDTLVHELIHMYDHAKFKVDWNNLRHHACSEIRAASLSGDCRWSRETQRGFLAFSKQHQTCVRRRAILSVIANPACKSPEDAERAVNEVWESCFKDTRPFDEITLGIASGRAFSLVFGEISTTTGGAGAKQQVVLDLVHDTCTRRPIDDREQPMGSPPKPWERAGMATTLDPPSVPALSASDAPPVPSRPESISQPVTSLSPFSSATAYGSSYSPYNRFGSYGSSYGSYGGYGGYGGGMYGGYGGMGMGMGMYGQPQYGMDPSLTQSVAASTQQAFGLVGNVVGTFTSFAQMLDSSFMATQSSIFAILGVADQLSQLRALVGQIAGVFGLVGWLRGWFRRDKRNAMVSDFKKFMRGEGESTPRPSKKPFIIILLAIFGLPYLMHRLVRALSARLPPPPSAVEQFDMSKVQFATALFDFAASDPVELALKRGDLVAIIGRTEGGDWFRGRTREGKQGWFPANHVQIIKKDGKKFASDPVPTPKPVEAKSV</sequence>
<evidence type="ECO:0000313" key="15">
    <source>
        <dbReference type="Proteomes" id="UP000383932"/>
    </source>
</evidence>
<evidence type="ECO:0000259" key="13">
    <source>
        <dbReference type="PROSITE" id="PS50002"/>
    </source>
</evidence>
<protein>
    <recommendedName>
        <fullName evidence="4">Mitochondrial inner membrane protease ATP23</fullName>
    </recommendedName>
    <alternativeName>
        <fullName evidence="3">Mitochondrial inner membrane protease atp23</fullName>
    </alternativeName>
</protein>
<evidence type="ECO:0000256" key="11">
    <source>
        <dbReference type="SAM" id="MobiDB-lite"/>
    </source>
</evidence>
<dbReference type="Pfam" id="PF04088">
    <property type="entry name" value="Peroxin-13_N"/>
    <property type="match status" value="1"/>
</dbReference>
<dbReference type="PROSITE" id="PS50002">
    <property type="entry name" value="SH3"/>
    <property type="match status" value="1"/>
</dbReference>
<organism evidence="14 15">
    <name type="scientific">Ceratobasidium theobromae</name>
    <dbReference type="NCBI Taxonomy" id="1582974"/>
    <lineage>
        <taxon>Eukaryota</taxon>
        <taxon>Fungi</taxon>
        <taxon>Dikarya</taxon>
        <taxon>Basidiomycota</taxon>
        <taxon>Agaricomycotina</taxon>
        <taxon>Agaricomycetes</taxon>
        <taxon>Cantharellales</taxon>
        <taxon>Ceratobasidiaceae</taxon>
        <taxon>Ceratobasidium</taxon>
    </lineage>
</organism>
<keyword evidence="6" id="KW-0645">Protease</keyword>
<keyword evidence="9" id="KW-0482">Metalloprotease</keyword>
<evidence type="ECO:0000256" key="1">
    <source>
        <dbReference type="ARBA" id="ARBA00004137"/>
    </source>
</evidence>
<evidence type="ECO:0000256" key="5">
    <source>
        <dbReference type="ARBA" id="ARBA00022443"/>
    </source>
</evidence>
<dbReference type="GO" id="GO:0016560">
    <property type="term" value="P:protein import into peroxisome matrix, docking"/>
    <property type="evidence" value="ECO:0007669"/>
    <property type="project" value="InterPro"/>
</dbReference>
<proteinExistence type="inferred from homology"/>
<dbReference type="InterPro" id="IPR001452">
    <property type="entry name" value="SH3_domain"/>
</dbReference>
<keyword evidence="12" id="KW-0472">Membrane</keyword>
<evidence type="ECO:0000256" key="6">
    <source>
        <dbReference type="ARBA" id="ARBA00022670"/>
    </source>
</evidence>
<gene>
    <name evidence="14" type="ORF">CTheo_8256</name>
</gene>
<dbReference type="GO" id="GO:0005777">
    <property type="term" value="C:peroxisome"/>
    <property type="evidence" value="ECO:0007669"/>
    <property type="project" value="InterPro"/>
</dbReference>
<evidence type="ECO:0000256" key="2">
    <source>
        <dbReference type="ARBA" id="ARBA00009915"/>
    </source>
</evidence>
<keyword evidence="7" id="KW-0479">Metal-binding</keyword>
<dbReference type="AlphaFoldDB" id="A0A5N5Q959"/>
<dbReference type="PANTHER" id="PTHR21711:SF0">
    <property type="entry name" value="MITOCHONDRIAL INNER MEMBRANE PROTEASE ATP23 HOMOLOG"/>
    <property type="match status" value="1"/>
</dbReference>
<comment type="similarity">
    <text evidence="2">Belongs to the peptidase M76 family.</text>
</comment>
<dbReference type="PANTHER" id="PTHR21711">
    <property type="entry name" value="MITOCHONDRIAL INNER MEMBRANE PROTEASE"/>
    <property type="match status" value="1"/>
</dbReference>